<dbReference type="Proteomes" id="UP000308600">
    <property type="component" value="Unassembled WGS sequence"/>
</dbReference>
<proteinExistence type="predicted"/>
<name>A0ACD3AIF9_9AGAR</name>
<protein>
    <submittedName>
        <fullName evidence="1">Uncharacterized protein</fullName>
    </submittedName>
</protein>
<keyword evidence="2" id="KW-1185">Reference proteome</keyword>
<evidence type="ECO:0000313" key="2">
    <source>
        <dbReference type="Proteomes" id="UP000308600"/>
    </source>
</evidence>
<organism evidence="1 2">
    <name type="scientific">Pluteus cervinus</name>
    <dbReference type="NCBI Taxonomy" id="181527"/>
    <lineage>
        <taxon>Eukaryota</taxon>
        <taxon>Fungi</taxon>
        <taxon>Dikarya</taxon>
        <taxon>Basidiomycota</taxon>
        <taxon>Agaricomycotina</taxon>
        <taxon>Agaricomycetes</taxon>
        <taxon>Agaricomycetidae</taxon>
        <taxon>Agaricales</taxon>
        <taxon>Pluteineae</taxon>
        <taxon>Pluteaceae</taxon>
        <taxon>Pluteus</taxon>
    </lineage>
</organism>
<evidence type="ECO:0000313" key="1">
    <source>
        <dbReference type="EMBL" id="TFK65225.1"/>
    </source>
</evidence>
<reference evidence="1 2" key="1">
    <citation type="journal article" date="2019" name="Nat. Ecol. Evol.">
        <title>Megaphylogeny resolves global patterns of mushroom evolution.</title>
        <authorList>
            <person name="Varga T."/>
            <person name="Krizsan K."/>
            <person name="Foldi C."/>
            <person name="Dima B."/>
            <person name="Sanchez-Garcia M."/>
            <person name="Sanchez-Ramirez S."/>
            <person name="Szollosi G.J."/>
            <person name="Szarkandi J.G."/>
            <person name="Papp V."/>
            <person name="Albert L."/>
            <person name="Andreopoulos W."/>
            <person name="Angelini C."/>
            <person name="Antonin V."/>
            <person name="Barry K.W."/>
            <person name="Bougher N.L."/>
            <person name="Buchanan P."/>
            <person name="Buyck B."/>
            <person name="Bense V."/>
            <person name="Catcheside P."/>
            <person name="Chovatia M."/>
            <person name="Cooper J."/>
            <person name="Damon W."/>
            <person name="Desjardin D."/>
            <person name="Finy P."/>
            <person name="Geml J."/>
            <person name="Haridas S."/>
            <person name="Hughes K."/>
            <person name="Justo A."/>
            <person name="Karasinski D."/>
            <person name="Kautmanova I."/>
            <person name="Kiss B."/>
            <person name="Kocsube S."/>
            <person name="Kotiranta H."/>
            <person name="LaButti K.M."/>
            <person name="Lechner B.E."/>
            <person name="Liimatainen K."/>
            <person name="Lipzen A."/>
            <person name="Lukacs Z."/>
            <person name="Mihaltcheva S."/>
            <person name="Morgado L.N."/>
            <person name="Niskanen T."/>
            <person name="Noordeloos M.E."/>
            <person name="Ohm R.A."/>
            <person name="Ortiz-Santana B."/>
            <person name="Ovrebo C."/>
            <person name="Racz N."/>
            <person name="Riley R."/>
            <person name="Savchenko A."/>
            <person name="Shiryaev A."/>
            <person name="Soop K."/>
            <person name="Spirin V."/>
            <person name="Szebenyi C."/>
            <person name="Tomsovsky M."/>
            <person name="Tulloss R.E."/>
            <person name="Uehling J."/>
            <person name="Grigoriev I.V."/>
            <person name="Vagvolgyi C."/>
            <person name="Papp T."/>
            <person name="Martin F.M."/>
            <person name="Miettinen O."/>
            <person name="Hibbett D.S."/>
            <person name="Nagy L.G."/>
        </authorList>
    </citation>
    <scope>NUCLEOTIDE SEQUENCE [LARGE SCALE GENOMIC DNA]</scope>
    <source>
        <strain evidence="1 2">NL-1719</strain>
    </source>
</reference>
<dbReference type="EMBL" id="ML208444">
    <property type="protein sequence ID" value="TFK65225.1"/>
    <property type="molecule type" value="Genomic_DNA"/>
</dbReference>
<accession>A0ACD3AIF9</accession>
<sequence length="101" mass="11510">MPESSPRLPPELEHTIFVLAVEDDVQEAKNLLLIAKRVFDWLIPHVFKVVQFKADYYLPIAFNESVYRKYGHHVPSSLTSLIWCSGPIMLLPTSPPCASFL</sequence>
<gene>
    <name evidence="1" type="ORF">BDN72DRAFT_845810</name>
</gene>